<feature type="compositionally biased region" description="Pro residues" evidence="1">
    <location>
        <begin position="160"/>
        <end position="170"/>
    </location>
</feature>
<proteinExistence type="predicted"/>
<accession>A0A8H5UKJ4</accession>
<dbReference type="Gene3D" id="1.10.287.110">
    <property type="entry name" value="DnaJ domain"/>
    <property type="match status" value="1"/>
</dbReference>
<evidence type="ECO:0000256" key="1">
    <source>
        <dbReference type="SAM" id="MobiDB-lite"/>
    </source>
</evidence>
<feature type="domain" description="J" evidence="2">
    <location>
        <begin position="6"/>
        <end position="72"/>
    </location>
</feature>
<comment type="caution">
    <text evidence="3">The sequence shown here is derived from an EMBL/GenBank/DDBJ whole genome shotgun (WGS) entry which is preliminary data.</text>
</comment>
<dbReference type="PRINTS" id="PR00625">
    <property type="entry name" value="JDOMAIN"/>
</dbReference>
<feature type="compositionally biased region" description="Polar residues" evidence="1">
    <location>
        <begin position="253"/>
        <end position="269"/>
    </location>
</feature>
<feature type="compositionally biased region" description="Polar residues" evidence="1">
    <location>
        <begin position="201"/>
        <end position="210"/>
    </location>
</feature>
<dbReference type="OrthoDB" id="10250354at2759"/>
<feature type="compositionally biased region" description="Polar residues" evidence="1">
    <location>
        <begin position="593"/>
        <end position="609"/>
    </location>
</feature>
<dbReference type="SUPFAM" id="SSF46565">
    <property type="entry name" value="Chaperone J-domain"/>
    <property type="match status" value="1"/>
</dbReference>
<sequence>MGTPRDYYADLELPPTADAAEIRKQYRKLALKYHPDRNPGREAEVNTQFQIIQTAHEILSDPEQKAKHDALRGRGRFPGASGVKGNPWSNVSAQYPPPPRRNNANPRAPPSGAQRWQRFSTGVPPTAKQYTASDAESKKNAARAFENMRKGASAKTNDQPRPPPPPPPPRTESARQRQEASFGARKTGFHPRTAGGDEPPVSSSNYSSRPASERYAQQFGSDLPQQEPPPIPQRPPPTAMPDPLSQFRDQDSTFDPRQSTPYASSNGGEKTNPFDGVSITRAKSTREAARQGQSASKKEAFIFASRQRSASTPKGGKAQDAPLNNKAPEQPSIPRDPADRPKAPLKKTRSGFKSVPLGPNQQATEFPANDKPTDSPGGPTMYANPFSTTPSRPILKSSNKCRGHNGYDSLGNHCLYEIPIKPSQSSPSGRQDSTHRLTPFERQQQELLRQLINNASPDSPAKKPKLQDSDSKNPGIPNSANKVYSHSFSFPVNDDTFSRTSPDHHRFSRRSTDNINTSFADEEDAAGWEFNAGGAEQDSPSRPRKSGRQSPGMRPPMSGKSTPSFMSDAEKSDSAKPESAFNPAGWDFGPQTFVPQPSKSVSPTRSTRATSRKPKAAKTTSYVNLVDDSSSEDEVLEWRGRKVQEEQPAAESPQAMDIDTPPAPSSMPPPRPPKVPSPQPVQTTPSPQPAQPVNQPQQPQQPVGTNQAPGVVPAPHAARNINVEPTRPEWRPGNVDTVNGNEHRPESPIKAFNPNNMGSEDSEEFQASLADLRNVAPFAQQSSGLKSFSDLKDNLPFESKAAPQIPMKLPKVHPLIFPTAPTAPQIPAAATVNGVKPSALTWETYVKDFEQYLKQWDAFNAQVVDHFTTRKSHITRTREEKGYSFLENRGDADIQEYYNWLEQDMDVRRRWAAACEEHEHRFREFMAFRMKMK</sequence>
<protein>
    <recommendedName>
        <fullName evidence="2">J domain-containing protein</fullName>
    </recommendedName>
</protein>
<evidence type="ECO:0000259" key="2">
    <source>
        <dbReference type="PROSITE" id="PS50076"/>
    </source>
</evidence>
<dbReference type="EMBL" id="JAAOAS010000121">
    <property type="protein sequence ID" value="KAF5592276.1"/>
    <property type="molecule type" value="Genomic_DNA"/>
</dbReference>
<dbReference type="PANTHER" id="PTHR24074">
    <property type="entry name" value="CO-CHAPERONE PROTEIN DJLA"/>
    <property type="match status" value="1"/>
</dbReference>
<evidence type="ECO:0000313" key="3">
    <source>
        <dbReference type="EMBL" id="KAF5592276.1"/>
    </source>
</evidence>
<dbReference type="InterPro" id="IPR050817">
    <property type="entry name" value="DjlA_DnaK_co-chaperone"/>
</dbReference>
<reference evidence="3 4" key="1">
    <citation type="submission" date="2020-05" db="EMBL/GenBank/DDBJ databases">
        <title>Identification and distribution of gene clusters putatively required for synthesis of sphingolipid metabolism inhibitors in phylogenetically diverse species of the filamentous fungus Fusarium.</title>
        <authorList>
            <person name="Kim H.-S."/>
            <person name="Busman M."/>
            <person name="Brown D.W."/>
            <person name="Divon H."/>
            <person name="Uhlig S."/>
            <person name="Proctor R.H."/>
        </authorList>
    </citation>
    <scope>NUCLEOTIDE SEQUENCE [LARGE SCALE GENOMIC DNA]</scope>
    <source>
        <strain evidence="3 4">NRRL 36939</strain>
    </source>
</reference>
<dbReference type="CDD" id="cd06257">
    <property type="entry name" value="DnaJ"/>
    <property type="match status" value="1"/>
</dbReference>
<dbReference type="Proteomes" id="UP000546213">
    <property type="component" value="Unassembled WGS sequence"/>
</dbReference>
<feature type="compositionally biased region" description="Low complexity" evidence="1">
    <location>
        <begin position="680"/>
        <end position="702"/>
    </location>
</feature>
<feature type="compositionally biased region" description="Low complexity" evidence="1">
    <location>
        <begin position="441"/>
        <end position="451"/>
    </location>
</feature>
<name>A0A8H5UKJ4_9HYPO</name>
<gene>
    <name evidence="3" type="ORF">FPCIR_5765</name>
</gene>
<evidence type="ECO:0000313" key="4">
    <source>
        <dbReference type="Proteomes" id="UP000546213"/>
    </source>
</evidence>
<feature type="compositionally biased region" description="Basic and acidic residues" evidence="1">
    <location>
        <begin position="58"/>
        <end position="72"/>
    </location>
</feature>
<feature type="region of interest" description="Disordered" evidence="1">
    <location>
        <begin position="57"/>
        <end position="761"/>
    </location>
</feature>
<dbReference type="SMART" id="SM00271">
    <property type="entry name" value="DnaJ"/>
    <property type="match status" value="1"/>
</dbReference>
<feature type="compositionally biased region" description="Polar residues" evidence="1">
    <location>
        <begin position="385"/>
        <end position="400"/>
    </location>
</feature>
<feature type="compositionally biased region" description="Pro residues" evidence="1">
    <location>
        <begin position="661"/>
        <end position="679"/>
    </location>
</feature>
<feature type="compositionally biased region" description="Polar residues" evidence="1">
    <location>
        <begin position="476"/>
        <end position="490"/>
    </location>
</feature>
<dbReference type="AlphaFoldDB" id="A0A8H5UKJ4"/>
<organism evidence="3 4">
    <name type="scientific">Fusarium pseudocircinatum</name>
    <dbReference type="NCBI Taxonomy" id="56676"/>
    <lineage>
        <taxon>Eukaryota</taxon>
        <taxon>Fungi</taxon>
        <taxon>Dikarya</taxon>
        <taxon>Ascomycota</taxon>
        <taxon>Pezizomycotina</taxon>
        <taxon>Sordariomycetes</taxon>
        <taxon>Hypocreomycetidae</taxon>
        <taxon>Hypocreales</taxon>
        <taxon>Nectriaceae</taxon>
        <taxon>Fusarium</taxon>
        <taxon>Fusarium fujikuroi species complex</taxon>
    </lineage>
</organism>
<feature type="compositionally biased region" description="Polar residues" evidence="1">
    <location>
        <begin position="422"/>
        <end position="431"/>
    </location>
</feature>
<feature type="compositionally biased region" description="Basic and acidic residues" evidence="1">
    <location>
        <begin position="636"/>
        <end position="645"/>
    </location>
</feature>
<dbReference type="InterPro" id="IPR001623">
    <property type="entry name" value="DnaJ_domain"/>
</dbReference>
<dbReference type="Pfam" id="PF00226">
    <property type="entry name" value="DnaJ"/>
    <property type="match status" value="1"/>
</dbReference>
<feature type="compositionally biased region" description="Pro residues" evidence="1">
    <location>
        <begin position="226"/>
        <end position="240"/>
    </location>
</feature>
<dbReference type="PROSITE" id="PS50076">
    <property type="entry name" value="DNAJ_2"/>
    <property type="match status" value="1"/>
</dbReference>
<dbReference type="InterPro" id="IPR036869">
    <property type="entry name" value="J_dom_sf"/>
</dbReference>
<keyword evidence="4" id="KW-1185">Reference proteome</keyword>